<dbReference type="PANTHER" id="PTHR31882">
    <property type="entry name" value="TNFAIP3-INTERACTING PROTEIN COILED COIL FAMILY MEMBER"/>
    <property type="match status" value="1"/>
</dbReference>
<dbReference type="VEuPathDB" id="HostDB:GeneID_118658944"/>
<feature type="compositionally biased region" description="Basic and acidic residues" evidence="2">
    <location>
        <begin position="101"/>
        <end position="114"/>
    </location>
</feature>
<feature type="compositionally biased region" description="Low complexity" evidence="2">
    <location>
        <begin position="261"/>
        <end position="277"/>
    </location>
</feature>
<dbReference type="Gene3D" id="1.20.5.990">
    <property type="entry name" value="Nemo cc2-lz domain - 1d5 darpin complex"/>
    <property type="match status" value="1"/>
</dbReference>
<keyword evidence="5" id="KW-1185">Reference proteome</keyword>
<sequence length="310" mass="35272">MSTVEGATEPAECADPSRGKSSTNPLERKIRCLEKQRKELLEVNRQWDQQFRSMKELYAGKLAELQTKLEATERFLSSLEKGRPASPRASAGPADLAQEPQQREEKEKQSQSEELLALKKENKLLKENNAAMSRRREHYECEIKRLNKALQEALKVECSPLPEARLGGPEAGCGHEDMRTEMEVLKQQVQIYEEDFRRERSDRERLNQEKEQLQQMHRTSQSQLNQLKSEVKACRLEQERLERQLEQMRIPACRCSLGLHLPDAGAPAGPGAVPDLPRLLPDRQRGAPGRLPPDAQHAAHGFSSEKKGDQ</sequence>
<evidence type="ECO:0000256" key="2">
    <source>
        <dbReference type="SAM" id="MobiDB-lite"/>
    </source>
</evidence>
<keyword evidence="1" id="KW-0175">Coiled coil</keyword>
<dbReference type="PANTHER" id="PTHR31882:SF2">
    <property type="entry name" value="TNFAIP3-INTERACTING PROTEIN 3"/>
    <property type="match status" value="1"/>
</dbReference>
<dbReference type="GO" id="GO:0071222">
    <property type="term" value="P:cellular response to lipopolysaccharide"/>
    <property type="evidence" value="ECO:0007669"/>
    <property type="project" value="TreeGrafter"/>
</dbReference>
<feature type="compositionally biased region" description="Low complexity" evidence="2">
    <location>
        <begin position="84"/>
        <end position="100"/>
    </location>
</feature>
<dbReference type="GO" id="GO:0006357">
    <property type="term" value="P:regulation of transcription by RNA polymerase II"/>
    <property type="evidence" value="ECO:0007669"/>
    <property type="project" value="TreeGrafter"/>
</dbReference>
<dbReference type="GO" id="GO:0043122">
    <property type="term" value="P:regulation of canonical NF-kappaB signal transduction"/>
    <property type="evidence" value="ECO:0007669"/>
    <property type="project" value="UniProtKB-ARBA"/>
</dbReference>
<evidence type="ECO:0000313" key="4">
    <source>
        <dbReference type="EMBL" id="KAF6350432.1"/>
    </source>
</evidence>
<gene>
    <name evidence="4" type="ORF">mMyoMyo1_019531</name>
</gene>
<evidence type="ECO:0000256" key="1">
    <source>
        <dbReference type="ARBA" id="ARBA00023054"/>
    </source>
</evidence>
<dbReference type="AlphaFoldDB" id="A0A7J7XLC2"/>
<dbReference type="Proteomes" id="UP000527355">
    <property type="component" value="Unassembled WGS sequence"/>
</dbReference>
<dbReference type="InterPro" id="IPR032419">
    <property type="entry name" value="CC2-LZ_dom"/>
</dbReference>
<dbReference type="GO" id="GO:0005737">
    <property type="term" value="C:cytoplasm"/>
    <property type="evidence" value="ECO:0007669"/>
    <property type="project" value="UniProtKB-ARBA"/>
</dbReference>
<comment type="caution">
    <text evidence="4">The sequence shown here is derived from an EMBL/GenBank/DDBJ whole genome shotgun (WGS) entry which is preliminary data.</text>
</comment>
<dbReference type="Pfam" id="PF16516">
    <property type="entry name" value="CC2-LZ"/>
    <property type="match status" value="1"/>
</dbReference>
<feature type="region of interest" description="Disordered" evidence="2">
    <location>
        <begin position="1"/>
        <end position="29"/>
    </location>
</feature>
<feature type="region of interest" description="Disordered" evidence="2">
    <location>
        <begin position="261"/>
        <end position="310"/>
    </location>
</feature>
<proteinExistence type="predicted"/>
<evidence type="ECO:0000259" key="3">
    <source>
        <dbReference type="Pfam" id="PF16516"/>
    </source>
</evidence>
<feature type="region of interest" description="Disordered" evidence="2">
    <location>
        <begin position="76"/>
        <end position="114"/>
    </location>
</feature>
<dbReference type="FunFam" id="1.20.5.990:FF:000004">
    <property type="entry name" value="TNFAIP3 interacting protein 3"/>
    <property type="match status" value="1"/>
</dbReference>
<name>A0A7J7XLC2_MYOMY</name>
<evidence type="ECO:0000313" key="5">
    <source>
        <dbReference type="Proteomes" id="UP000527355"/>
    </source>
</evidence>
<organism evidence="4 5">
    <name type="scientific">Myotis myotis</name>
    <name type="common">Greater mouse-eared bat</name>
    <name type="synonym">Vespertilio myotis</name>
    <dbReference type="NCBI Taxonomy" id="51298"/>
    <lineage>
        <taxon>Eukaryota</taxon>
        <taxon>Metazoa</taxon>
        <taxon>Chordata</taxon>
        <taxon>Craniata</taxon>
        <taxon>Vertebrata</taxon>
        <taxon>Euteleostomi</taxon>
        <taxon>Mammalia</taxon>
        <taxon>Eutheria</taxon>
        <taxon>Laurasiatheria</taxon>
        <taxon>Chiroptera</taxon>
        <taxon>Yangochiroptera</taxon>
        <taxon>Vespertilionidae</taxon>
        <taxon>Myotis</taxon>
    </lineage>
</organism>
<protein>
    <submittedName>
        <fullName evidence="4">TNFAIP3 interacting protein 3</fullName>
    </submittedName>
</protein>
<feature type="domain" description="NF-kappa-B essential modulator NEMO CC2-LZ" evidence="3">
    <location>
        <begin position="134"/>
        <end position="228"/>
    </location>
</feature>
<reference evidence="4 5" key="1">
    <citation type="journal article" date="2020" name="Nature">
        <title>Six reference-quality genomes reveal evolution of bat adaptations.</title>
        <authorList>
            <person name="Jebb D."/>
            <person name="Huang Z."/>
            <person name="Pippel M."/>
            <person name="Hughes G.M."/>
            <person name="Lavrichenko K."/>
            <person name="Devanna P."/>
            <person name="Winkler S."/>
            <person name="Jermiin L.S."/>
            <person name="Skirmuntt E.C."/>
            <person name="Katzourakis A."/>
            <person name="Burkitt-Gray L."/>
            <person name="Ray D.A."/>
            <person name="Sullivan K.A.M."/>
            <person name="Roscito J.G."/>
            <person name="Kirilenko B.M."/>
            <person name="Davalos L.M."/>
            <person name="Corthals A.P."/>
            <person name="Power M.L."/>
            <person name="Jones G."/>
            <person name="Ransome R.D."/>
            <person name="Dechmann D.K.N."/>
            <person name="Locatelli A.G."/>
            <person name="Puechmaille S.J."/>
            <person name="Fedrigo O."/>
            <person name="Jarvis E.D."/>
            <person name="Hiller M."/>
            <person name="Vernes S.C."/>
            <person name="Myers E.W."/>
            <person name="Teeling E.C."/>
        </authorList>
    </citation>
    <scope>NUCLEOTIDE SEQUENCE [LARGE SCALE GENOMIC DNA]</scope>
    <source>
        <strain evidence="4">MMyoMyo1</strain>
        <tissue evidence="4">Flight muscle</tissue>
    </source>
</reference>
<accession>A0A7J7XLC2</accession>
<dbReference type="EMBL" id="JABWUV010000006">
    <property type="protein sequence ID" value="KAF6350432.1"/>
    <property type="molecule type" value="Genomic_DNA"/>
</dbReference>
<dbReference type="OrthoDB" id="5969558at2759"/>